<gene>
    <name evidence="2" type="ORF">UTRI_10682</name>
</gene>
<keyword evidence="1" id="KW-0732">Signal</keyword>
<proteinExistence type="predicted"/>
<keyword evidence="3" id="KW-1185">Reference proteome</keyword>
<dbReference type="EMBL" id="OOIN01000016">
    <property type="protein sequence ID" value="SPO26965.1"/>
    <property type="molecule type" value="Genomic_DNA"/>
</dbReference>
<evidence type="ECO:0000313" key="3">
    <source>
        <dbReference type="Proteomes" id="UP000324022"/>
    </source>
</evidence>
<accession>A0A5C3EAB4</accession>
<name>A0A5C3EAB4_9BASI</name>
<evidence type="ECO:0000256" key="1">
    <source>
        <dbReference type="SAM" id="SignalP"/>
    </source>
</evidence>
<reference evidence="2 3" key="1">
    <citation type="submission" date="2018-03" db="EMBL/GenBank/DDBJ databases">
        <authorList>
            <person name="Guldener U."/>
        </authorList>
    </citation>
    <scope>NUCLEOTIDE SEQUENCE [LARGE SCALE GENOMIC DNA]</scope>
    <source>
        <strain evidence="2 3">NBRC100155</strain>
    </source>
</reference>
<dbReference type="AlphaFoldDB" id="A0A5C3EAB4"/>
<evidence type="ECO:0000313" key="2">
    <source>
        <dbReference type="EMBL" id="SPO26965.1"/>
    </source>
</evidence>
<sequence>MFAKIHRPIIVAFVVMLLSLVAPVVSMDADDQEMYGQARSKYMDAHFDLNRLPFPRLDYVADPEGRWRNGPMKDKWIERARETGVVYIGSKQSRWTPWHPKKTYFSSVVRSKGNHDELAGEMGLHTAGEENRNWEALIFWKHVGENFHPLKIDYFLNQEANYPLVSLESALRGAASRIAPMK</sequence>
<organism evidence="2 3">
    <name type="scientific">Ustilago trichophora</name>
    <dbReference type="NCBI Taxonomy" id="86804"/>
    <lineage>
        <taxon>Eukaryota</taxon>
        <taxon>Fungi</taxon>
        <taxon>Dikarya</taxon>
        <taxon>Basidiomycota</taxon>
        <taxon>Ustilaginomycotina</taxon>
        <taxon>Ustilaginomycetes</taxon>
        <taxon>Ustilaginales</taxon>
        <taxon>Ustilaginaceae</taxon>
        <taxon>Ustilago</taxon>
    </lineage>
</organism>
<protein>
    <recommendedName>
        <fullName evidence="4">Effector family protein Eff1</fullName>
    </recommendedName>
</protein>
<dbReference type="Proteomes" id="UP000324022">
    <property type="component" value="Unassembled WGS sequence"/>
</dbReference>
<dbReference type="OrthoDB" id="2556391at2759"/>
<feature type="chain" id="PRO_5022923463" description="Effector family protein Eff1" evidence="1">
    <location>
        <begin position="27"/>
        <end position="182"/>
    </location>
</feature>
<evidence type="ECO:0008006" key="4">
    <source>
        <dbReference type="Google" id="ProtNLM"/>
    </source>
</evidence>
<feature type="signal peptide" evidence="1">
    <location>
        <begin position="1"/>
        <end position="26"/>
    </location>
</feature>